<dbReference type="NCBIfam" id="TIGR01733">
    <property type="entry name" value="AA-adenyl-dom"/>
    <property type="match status" value="1"/>
</dbReference>
<dbReference type="GO" id="GO:0044550">
    <property type="term" value="P:secondary metabolite biosynthetic process"/>
    <property type="evidence" value="ECO:0007669"/>
    <property type="project" value="TreeGrafter"/>
</dbReference>
<dbReference type="Gene3D" id="3.30.559.10">
    <property type="entry name" value="Chloramphenicol acetyltransferase-like domain"/>
    <property type="match status" value="2"/>
</dbReference>
<dbReference type="InterPro" id="IPR025110">
    <property type="entry name" value="AMP-bd_C"/>
</dbReference>
<dbReference type="Pfam" id="PF00668">
    <property type="entry name" value="Condensation"/>
    <property type="match status" value="2"/>
</dbReference>
<dbReference type="InterPro" id="IPR045851">
    <property type="entry name" value="AMP-bd_C_sf"/>
</dbReference>
<dbReference type="GO" id="GO:0043041">
    <property type="term" value="P:amino acid activation for nonribosomal peptide biosynthetic process"/>
    <property type="evidence" value="ECO:0007669"/>
    <property type="project" value="TreeGrafter"/>
</dbReference>
<dbReference type="InterPro" id="IPR000873">
    <property type="entry name" value="AMP-dep_synth/lig_dom"/>
</dbReference>
<dbReference type="PROSITE" id="PS50075">
    <property type="entry name" value="CARRIER"/>
    <property type="match status" value="1"/>
</dbReference>
<dbReference type="Gene3D" id="3.30.559.30">
    <property type="entry name" value="Nonribosomal peptide synthetase, condensation domain"/>
    <property type="match status" value="2"/>
</dbReference>
<dbReference type="SMART" id="SM00823">
    <property type="entry name" value="PKS_PP"/>
    <property type="match status" value="1"/>
</dbReference>
<dbReference type="FunFam" id="1.10.1200.10:FF:000005">
    <property type="entry name" value="Nonribosomal peptide synthetase 1"/>
    <property type="match status" value="1"/>
</dbReference>
<dbReference type="InterPro" id="IPR036736">
    <property type="entry name" value="ACP-like_sf"/>
</dbReference>
<dbReference type="PROSITE" id="PS00012">
    <property type="entry name" value="PHOSPHOPANTETHEINE"/>
    <property type="match status" value="1"/>
</dbReference>
<dbReference type="EMBL" id="OX336425">
    <property type="protein sequence ID" value="CAI2768935.1"/>
    <property type="molecule type" value="Genomic_DNA"/>
</dbReference>
<dbReference type="SUPFAM" id="SSF56801">
    <property type="entry name" value="Acetyl-CoA synthetase-like"/>
    <property type="match status" value="1"/>
</dbReference>
<dbReference type="PROSITE" id="PS00455">
    <property type="entry name" value="AMP_BINDING"/>
    <property type="match status" value="1"/>
</dbReference>
<evidence type="ECO:0000313" key="6">
    <source>
        <dbReference type="EMBL" id="CAI2768935.1"/>
    </source>
</evidence>
<dbReference type="SUPFAM" id="SSF47336">
    <property type="entry name" value="ACP-like"/>
    <property type="match status" value="1"/>
</dbReference>
<dbReference type="GO" id="GO:0005737">
    <property type="term" value="C:cytoplasm"/>
    <property type="evidence" value="ECO:0007669"/>
    <property type="project" value="TreeGrafter"/>
</dbReference>
<sequence length="1487" mass="171759">MKLTLPQQDVYFEQLLFPKDPIYNIGAKIEIKGILNIEAFRKAYIKLIDQHDTYRSILVKDQEDIAIRVLEEHQSELGFVDFSDCDNAIEESNSYMQKEFMKPFDLFDEDLLHVFTLVKVSENFHYLFSVYHHIITDGWGTSLMFQRLVQNYNEIHEFGEVRTIYPFSYKDFIDDDNSYQNSPFFLENKKYWLHRFKSLPEVFLEKEFLSDTKNSSLQINKSSRKELVIKRELYNHLNKLASGYKCTSFHLILAVLYTYFGRKHQNNDFAIGLPVLNRSKSSYKKTVGLFMGVSPLRISLDFDATFKDLVGQIKNQLRQDYRHQRFPLGKLIQELQAFREKEKIFNITLSYEKQNYSNDFKNTLTRVLPLTHESERVALAIYIREFDESEDVKIDFDYNLNYFNEVRIEQVVDHFENLLKEIVVHPDKKIKELTYLSKEEAHQILVAFNNTKKNGEKDTTLIDLFQEQVENSPGKDAVKDDSRSYSYSELNKLSNQIAEYLRTTYGKNDKSPIAVLLDRSANLIVVLLGILKSGRSYIPLDPAFPEERLNYIIDNSQSKLLINEKNYSLTTTNDVRVVSLEDILDGIDIFKENLGKVVSPKDTAYIIYTSGSTGNPKGVEIRHSSLTNFLTSIQETPGIKRDDLFFSVTTYSFDISILEFFVPLISGATLYVANQSVLSDPRLIVQKLEEMQPTIIQATPSFYQMLFNADWQGSKQLKVMCGGDLLSEALAEKLINHSLEVWNMYGPTETTIWSSVKKIEHFKDASIIGKPINNTQFYILDDSLNPKPIGTSGAIYISGNGLAKGYYKNKALTKEKFIKNPFDASGLLYETGDVGKWNDDGEIEFLGRNDNQVKIRGYRIELGDIESQLNQIEGIQNSVVIARKGDQQEAFLVAYILEREEKIDREKISAALRTNLPYYMIPNVIIPLEEFPLTPNQKIDRKALSQRTIQQNISYDDFRAPISDLEKKLSGYWNEVLNSKEPIGVNDNFFALGGHSLNAVKLIGLVVKELSLDISLKTIFDYPTIESLASHLEKLLPGQSIEIPLSESKLFYDLTPPQYNIWLASQQKNISIAYNMFAAYSVEGIIDRDKISNAVNKIINEHEILRTNFIEIDGVPYQKINPSENVKFSVSVYELGEEEVGEVIKQLNNTAFDLETDLLIRVQLIQVKTNQFILLFCTHHILMDGLSLEIFIKSFIKNYNGLTPLNEAKENKLKLQYKDYSEWFNNSWKENSIKNELFWKNYLQNYEPKDSFEKDFDSKYNKQRGGKYLFEIGSDTTSSLKKLSIEKQVTFYTVIAASLNVLIYKFSNHNDICIGTVNSGRSIPELNNQIGMFVNTLVLRTQIRSEHSFVDILNRTQINLLEINEFQTVPFEKLSQTVFDVMLVYQNPEFSFESIDELQDLKLTSYPVDNLHSRMPIVFNLFENEGKLKGVIDYNNDLFAEDTVSIMVLRFNKILNEIVKNPLLKIDLIDDKLEFEKNTSLDFEFNF</sequence>
<dbReference type="GO" id="GO:0003824">
    <property type="term" value="F:catalytic activity"/>
    <property type="evidence" value="ECO:0007669"/>
    <property type="project" value="InterPro"/>
</dbReference>
<evidence type="ECO:0000256" key="3">
    <source>
        <dbReference type="ARBA" id="ARBA00022450"/>
    </source>
</evidence>
<name>A0A9W4X805_9FLAO</name>
<evidence type="ECO:0000313" key="7">
    <source>
        <dbReference type="Proteomes" id="UP001152749"/>
    </source>
</evidence>
<dbReference type="Gene3D" id="3.40.50.12780">
    <property type="entry name" value="N-terminal domain of ligase-like"/>
    <property type="match status" value="1"/>
</dbReference>
<dbReference type="InterPro" id="IPR009081">
    <property type="entry name" value="PP-bd_ACP"/>
</dbReference>
<comment type="cofactor">
    <cofactor evidence="1">
        <name>pantetheine 4'-phosphate</name>
        <dbReference type="ChEBI" id="CHEBI:47942"/>
    </cofactor>
</comment>
<dbReference type="FunFam" id="3.30.300.30:FF:000010">
    <property type="entry name" value="Enterobactin synthetase component F"/>
    <property type="match status" value="1"/>
</dbReference>
<evidence type="ECO:0000256" key="1">
    <source>
        <dbReference type="ARBA" id="ARBA00001957"/>
    </source>
</evidence>
<dbReference type="Pfam" id="PF13193">
    <property type="entry name" value="AMP-binding_C"/>
    <property type="match status" value="1"/>
</dbReference>
<dbReference type="FunFam" id="3.40.50.980:FF:000001">
    <property type="entry name" value="Non-ribosomal peptide synthetase"/>
    <property type="match status" value="1"/>
</dbReference>
<dbReference type="Pfam" id="PF00501">
    <property type="entry name" value="AMP-binding"/>
    <property type="match status" value="1"/>
</dbReference>
<gene>
    <name evidence="6" type="ORF">TRV642_4254</name>
</gene>
<protein>
    <submittedName>
        <fullName evidence="6">Non ribosomal peptide synthetase</fullName>
    </submittedName>
</protein>
<dbReference type="GO" id="GO:0031177">
    <property type="term" value="F:phosphopantetheine binding"/>
    <property type="evidence" value="ECO:0007669"/>
    <property type="project" value="InterPro"/>
</dbReference>
<dbReference type="InterPro" id="IPR010071">
    <property type="entry name" value="AA_adenyl_dom"/>
</dbReference>
<keyword evidence="3" id="KW-0596">Phosphopantetheine</keyword>
<dbReference type="InterPro" id="IPR020806">
    <property type="entry name" value="PKS_PP-bd"/>
</dbReference>
<evidence type="ECO:0000256" key="4">
    <source>
        <dbReference type="ARBA" id="ARBA00022553"/>
    </source>
</evidence>
<organism evidence="6 7">
    <name type="scientific">Flavobacterium collinsii</name>
    <dbReference type="NCBI Taxonomy" id="1114861"/>
    <lineage>
        <taxon>Bacteria</taxon>
        <taxon>Pseudomonadati</taxon>
        <taxon>Bacteroidota</taxon>
        <taxon>Flavobacteriia</taxon>
        <taxon>Flavobacteriales</taxon>
        <taxon>Flavobacteriaceae</taxon>
        <taxon>Flavobacterium</taxon>
    </lineage>
</organism>
<dbReference type="InterPro" id="IPR006162">
    <property type="entry name" value="Ppantetheine_attach_site"/>
</dbReference>
<dbReference type="Pfam" id="PF00550">
    <property type="entry name" value="PP-binding"/>
    <property type="match status" value="1"/>
</dbReference>
<dbReference type="PANTHER" id="PTHR45527">
    <property type="entry name" value="NONRIBOSOMAL PEPTIDE SYNTHETASE"/>
    <property type="match status" value="1"/>
</dbReference>
<accession>A0A9W4X805</accession>
<dbReference type="RefSeq" id="WP_263361439.1">
    <property type="nucleotide sequence ID" value="NZ_OX336425.1"/>
</dbReference>
<evidence type="ECO:0000259" key="5">
    <source>
        <dbReference type="PROSITE" id="PS50075"/>
    </source>
</evidence>
<dbReference type="InterPro" id="IPR001242">
    <property type="entry name" value="Condensation_dom"/>
</dbReference>
<keyword evidence="4" id="KW-0597">Phosphoprotein</keyword>
<proteinExistence type="inferred from homology"/>
<dbReference type="InterPro" id="IPR023213">
    <property type="entry name" value="CAT-like_dom_sf"/>
</dbReference>
<dbReference type="PANTHER" id="PTHR45527:SF1">
    <property type="entry name" value="FATTY ACID SYNTHASE"/>
    <property type="match status" value="1"/>
</dbReference>
<comment type="similarity">
    <text evidence="2">Belongs to the ATP-dependent AMP-binding enzyme family.</text>
</comment>
<evidence type="ECO:0000256" key="2">
    <source>
        <dbReference type="ARBA" id="ARBA00006432"/>
    </source>
</evidence>
<dbReference type="KEGG" id="fcs:TRV642_4254"/>
<dbReference type="SUPFAM" id="SSF52777">
    <property type="entry name" value="CoA-dependent acyltransferases"/>
    <property type="match status" value="4"/>
</dbReference>
<dbReference type="Gene3D" id="1.10.1200.10">
    <property type="entry name" value="ACP-like"/>
    <property type="match status" value="1"/>
</dbReference>
<reference evidence="6" key="1">
    <citation type="submission" date="2022-09" db="EMBL/GenBank/DDBJ databases">
        <authorList>
            <person name="Duchaud E."/>
        </authorList>
    </citation>
    <scope>NUCLEOTIDE SEQUENCE</scope>
    <source>
        <strain evidence="6">TRV642</strain>
    </source>
</reference>
<dbReference type="InterPro" id="IPR042099">
    <property type="entry name" value="ANL_N_sf"/>
</dbReference>
<feature type="domain" description="Carrier" evidence="5">
    <location>
        <begin position="960"/>
        <end position="1036"/>
    </location>
</feature>
<dbReference type="Proteomes" id="UP001152749">
    <property type="component" value="Chromosome"/>
</dbReference>
<dbReference type="Gene3D" id="3.30.300.30">
    <property type="match status" value="1"/>
</dbReference>
<dbReference type="InterPro" id="IPR020845">
    <property type="entry name" value="AMP-binding_CS"/>
</dbReference>